<evidence type="ECO:0000256" key="1">
    <source>
        <dbReference type="ARBA" id="ARBA00022801"/>
    </source>
</evidence>
<reference evidence="4 5" key="1">
    <citation type="submission" date="2019-03" db="EMBL/GenBank/DDBJ databases">
        <title>Freshwater and sediment microbial communities from various areas in North America, analyzing microbe dynamics in response to fracking.</title>
        <authorList>
            <person name="Lamendella R."/>
        </authorList>
    </citation>
    <scope>NUCLEOTIDE SEQUENCE [LARGE SCALE GENOMIC DNA]</scope>
    <source>
        <strain evidence="4 5">114D</strain>
    </source>
</reference>
<feature type="domain" description="Nudix hydrolase" evidence="3">
    <location>
        <begin position="7"/>
        <end position="139"/>
    </location>
</feature>
<dbReference type="InterPro" id="IPR020476">
    <property type="entry name" value="Nudix_hydrolase"/>
</dbReference>
<dbReference type="PRINTS" id="PR00502">
    <property type="entry name" value="NUDIXFAMILY"/>
</dbReference>
<evidence type="ECO:0000256" key="2">
    <source>
        <dbReference type="RuleBase" id="RU003476"/>
    </source>
</evidence>
<evidence type="ECO:0000259" key="3">
    <source>
        <dbReference type="PROSITE" id="PS51462"/>
    </source>
</evidence>
<name>A0A4R6GUN7_9BACT</name>
<dbReference type="PROSITE" id="PS51462">
    <property type="entry name" value="NUDIX"/>
    <property type="match status" value="1"/>
</dbReference>
<dbReference type="GO" id="GO:0016787">
    <property type="term" value="F:hydrolase activity"/>
    <property type="evidence" value="ECO:0007669"/>
    <property type="project" value="UniProtKB-KW"/>
</dbReference>
<comment type="similarity">
    <text evidence="2">Belongs to the Nudix hydrolase family.</text>
</comment>
<dbReference type="Proteomes" id="UP000294848">
    <property type="component" value="Unassembled WGS sequence"/>
</dbReference>
<keyword evidence="1 2" id="KW-0378">Hydrolase</keyword>
<dbReference type="InterPro" id="IPR020084">
    <property type="entry name" value="NUDIX_hydrolase_CS"/>
</dbReference>
<comment type="caution">
    <text evidence="4">The sequence shown here is derived from an EMBL/GenBank/DDBJ whole genome shotgun (WGS) entry which is preliminary data.</text>
</comment>
<proteinExistence type="inferred from homology"/>
<dbReference type="PROSITE" id="PS00893">
    <property type="entry name" value="NUDIX_BOX"/>
    <property type="match status" value="1"/>
</dbReference>
<dbReference type="EMBL" id="SNWI01000007">
    <property type="protein sequence ID" value="TDN99043.1"/>
    <property type="molecule type" value="Genomic_DNA"/>
</dbReference>
<evidence type="ECO:0000313" key="5">
    <source>
        <dbReference type="Proteomes" id="UP000294848"/>
    </source>
</evidence>
<dbReference type="PANTHER" id="PTHR43736:SF1">
    <property type="entry name" value="DIHYDRONEOPTERIN TRIPHOSPHATE DIPHOSPHATASE"/>
    <property type="match status" value="1"/>
</dbReference>
<organism evidence="4 5">
    <name type="scientific">Sunxiuqinia elliptica</name>
    <dbReference type="NCBI Taxonomy" id="655355"/>
    <lineage>
        <taxon>Bacteria</taxon>
        <taxon>Pseudomonadati</taxon>
        <taxon>Bacteroidota</taxon>
        <taxon>Bacteroidia</taxon>
        <taxon>Marinilabiliales</taxon>
        <taxon>Prolixibacteraceae</taxon>
        <taxon>Sunxiuqinia</taxon>
    </lineage>
</organism>
<dbReference type="PANTHER" id="PTHR43736">
    <property type="entry name" value="ADP-RIBOSE PYROPHOSPHATASE"/>
    <property type="match status" value="1"/>
</dbReference>
<accession>A0A4R6GUN7</accession>
<dbReference type="InterPro" id="IPR015797">
    <property type="entry name" value="NUDIX_hydrolase-like_dom_sf"/>
</dbReference>
<gene>
    <name evidence="4" type="ORF">DET52_107175</name>
</gene>
<dbReference type="Gene3D" id="3.90.79.10">
    <property type="entry name" value="Nucleoside Triphosphate Pyrophosphohydrolase"/>
    <property type="match status" value="1"/>
</dbReference>
<sequence length="141" mass="15976">MTHTYKYPRPAVTVDALILKKTTAEVLLVKRAGKPFKDCWALPGGFVEMDELLADACLRELKEETGLVLDQVEQFQVYDGVERDPRERILSVVFYGFAEKDAEVKGSDDAAEAAWFKPDELPELAFDHATIIRDFLKRLGQ</sequence>
<protein>
    <submittedName>
        <fullName evidence="4">8-oxo-dGTP diphosphatase</fullName>
    </submittedName>
</protein>
<dbReference type="CDD" id="cd18873">
    <property type="entry name" value="NUDIX_NadM_like"/>
    <property type="match status" value="1"/>
</dbReference>
<dbReference type="OrthoDB" id="9786141at2"/>
<dbReference type="Pfam" id="PF00293">
    <property type="entry name" value="NUDIX"/>
    <property type="match status" value="1"/>
</dbReference>
<dbReference type="AlphaFoldDB" id="A0A4R6GUN7"/>
<dbReference type="SUPFAM" id="SSF55811">
    <property type="entry name" value="Nudix"/>
    <property type="match status" value="1"/>
</dbReference>
<dbReference type="InterPro" id="IPR000086">
    <property type="entry name" value="NUDIX_hydrolase_dom"/>
</dbReference>
<evidence type="ECO:0000313" key="4">
    <source>
        <dbReference type="EMBL" id="TDN99043.1"/>
    </source>
</evidence>
<dbReference type="RefSeq" id="WP_133465768.1">
    <property type="nucleotide sequence ID" value="NZ_SNWI01000007.1"/>
</dbReference>